<evidence type="ECO:0000259" key="2">
    <source>
        <dbReference type="Pfam" id="PF06985"/>
    </source>
</evidence>
<sequence length="618" mass="70960">MMNPILIAVLATLALGSAIPAMQDDLFISRRALDGEEFGFTKNFTGDNIPPYGILSHTWGEDEEEVTYQDILHGTGKDKKGYLKLKYCGWQAERDGFEYFWVDTCCINKDSSAELSEAINSMYRWYVSQNSGICWAYLPDITSVPLDVTKDDFKRCKWFKRGWTLQELIAPRDVHFFNETWEKIGTKDDLAGLICDITRIDERVLSEYERDKWSVAQRMSWAAERITTRPEDRAYCLLGIFDINMPLLYGEGDKAFLRLQEEIIKQDDDHSIFAWQMASGMRTSGLLAPSPSCFLDAASIVVRPSRRAQKGFKMTNRGLSIFFDMTPFAVGTYLSFLQCSRRGPFGHRLGLAISLRLLQRNDQFERVNITHAGDDEWYVDLEEIEQRGSNTPSEYYLRLLREDVPLEKVDIFHTGDNGLYILLESPGSSRPVETRRVFVRNQLAVAQISRTPQNQRHVLHVRNRVQPGTRSIGEVDPRHSTPFNLLHPWSLEVFELKDRKLVQYVAVGFDFDNNPTCHLLEMSKLSDVELWASTKTSCDSFAFMEILDQRVMLRNNHNGVYSPKGSRHDGLYATIGDLIVTMKPIWDSGSGLADWPHVWKFAILRNHQAFEQAPQNWG</sequence>
<dbReference type="InterPro" id="IPR058525">
    <property type="entry name" value="DUF8212"/>
</dbReference>
<dbReference type="InterPro" id="IPR010730">
    <property type="entry name" value="HET"/>
</dbReference>
<evidence type="ECO:0000313" key="4">
    <source>
        <dbReference type="EMBL" id="WPB01141.1"/>
    </source>
</evidence>
<dbReference type="RefSeq" id="XP_065458769.1">
    <property type="nucleotide sequence ID" value="XM_065602697.1"/>
</dbReference>
<reference evidence="4 5" key="1">
    <citation type="submission" date="2023-09" db="EMBL/GenBank/DDBJ databases">
        <title>Complete-Gapless Cercospora beticola genome.</title>
        <authorList>
            <person name="Wyatt N.A."/>
            <person name="Spanner R.E."/>
            <person name="Bolton M.D."/>
        </authorList>
    </citation>
    <scope>NUCLEOTIDE SEQUENCE [LARGE SCALE GENOMIC DNA]</scope>
    <source>
        <strain evidence="4">Cb09-40</strain>
    </source>
</reference>
<dbReference type="PANTHER" id="PTHR10622:SF10">
    <property type="entry name" value="HET DOMAIN-CONTAINING PROTEIN"/>
    <property type="match status" value="1"/>
</dbReference>
<dbReference type="GeneID" id="35427749"/>
<evidence type="ECO:0000313" key="5">
    <source>
        <dbReference type="Proteomes" id="UP001302367"/>
    </source>
</evidence>
<proteinExistence type="predicted"/>
<dbReference type="Proteomes" id="UP001302367">
    <property type="component" value="Chromosome 4"/>
</dbReference>
<dbReference type="EMBL" id="CP134187">
    <property type="protein sequence ID" value="WPB01141.1"/>
    <property type="molecule type" value="Genomic_DNA"/>
</dbReference>
<keyword evidence="1" id="KW-0732">Signal</keyword>
<dbReference type="Pfam" id="PF26640">
    <property type="entry name" value="DUF8212"/>
    <property type="match status" value="1"/>
</dbReference>
<accession>A0ABZ0NNL3</accession>
<organism evidence="4 5">
    <name type="scientific">Cercospora beticola</name>
    <name type="common">Sugarbeet leaf spot fungus</name>
    <dbReference type="NCBI Taxonomy" id="122368"/>
    <lineage>
        <taxon>Eukaryota</taxon>
        <taxon>Fungi</taxon>
        <taxon>Dikarya</taxon>
        <taxon>Ascomycota</taxon>
        <taxon>Pezizomycotina</taxon>
        <taxon>Dothideomycetes</taxon>
        <taxon>Dothideomycetidae</taxon>
        <taxon>Mycosphaerellales</taxon>
        <taxon>Mycosphaerellaceae</taxon>
        <taxon>Cercospora</taxon>
    </lineage>
</organism>
<feature type="signal peptide" evidence="1">
    <location>
        <begin position="1"/>
        <end position="18"/>
    </location>
</feature>
<feature type="domain" description="Heterokaryon incompatibility" evidence="2">
    <location>
        <begin position="52"/>
        <end position="136"/>
    </location>
</feature>
<evidence type="ECO:0000259" key="3">
    <source>
        <dbReference type="Pfam" id="PF26640"/>
    </source>
</evidence>
<feature type="chain" id="PRO_5046173840" description="Vegetative incompatibility protein HET-E-1" evidence="1">
    <location>
        <begin position="19"/>
        <end position="618"/>
    </location>
</feature>
<evidence type="ECO:0000256" key="1">
    <source>
        <dbReference type="SAM" id="SignalP"/>
    </source>
</evidence>
<name>A0ABZ0NNL3_CERBT</name>
<dbReference type="Pfam" id="PF06985">
    <property type="entry name" value="HET"/>
    <property type="match status" value="1"/>
</dbReference>
<dbReference type="PANTHER" id="PTHR10622">
    <property type="entry name" value="HET DOMAIN-CONTAINING PROTEIN"/>
    <property type="match status" value="1"/>
</dbReference>
<feature type="domain" description="DUF8212" evidence="3">
    <location>
        <begin position="254"/>
        <end position="277"/>
    </location>
</feature>
<gene>
    <name evidence="4" type="ORF">RHO25_005762</name>
</gene>
<keyword evidence="5" id="KW-1185">Reference proteome</keyword>
<evidence type="ECO:0008006" key="6">
    <source>
        <dbReference type="Google" id="ProtNLM"/>
    </source>
</evidence>
<protein>
    <recommendedName>
        <fullName evidence="6">Vegetative incompatibility protein HET-E-1</fullName>
    </recommendedName>
</protein>